<evidence type="ECO:0000313" key="4">
    <source>
        <dbReference type="Proteomes" id="UP001431783"/>
    </source>
</evidence>
<feature type="transmembrane region" description="Helical" evidence="2">
    <location>
        <begin position="217"/>
        <end position="234"/>
    </location>
</feature>
<dbReference type="EMBL" id="JARQZJ010000091">
    <property type="protein sequence ID" value="KAK9883196.1"/>
    <property type="molecule type" value="Genomic_DNA"/>
</dbReference>
<sequence length="235" mass="26952">MREVAENIPSGNTQIYTYLQNPPIYTISTPSIEHYQRQPSRDSNVEQTSLSSIQTSFRFDRVSSLEPHQDGSLQCITRNQEIENSPLHLSTAQNTSEEVRFSTNNNERNTGYHEENNSEMNLHHPAIIPIDTILQQHINSQDSKSESFLFMASDFTSSFIGPPPLYEENPCEIINSYEPPPHYTVINEGRPSMDSILINPQYFIDESDSFHVKASRFLLLALTVILLIYIIRLFK</sequence>
<protein>
    <submittedName>
        <fullName evidence="3">Uncharacterized protein</fullName>
    </submittedName>
</protein>
<name>A0AAW1UHT9_9CUCU</name>
<feature type="compositionally biased region" description="Polar residues" evidence="1">
    <location>
        <begin position="84"/>
        <end position="109"/>
    </location>
</feature>
<keyword evidence="2" id="KW-0472">Membrane</keyword>
<evidence type="ECO:0000256" key="1">
    <source>
        <dbReference type="SAM" id="MobiDB-lite"/>
    </source>
</evidence>
<dbReference type="AlphaFoldDB" id="A0AAW1UHT9"/>
<evidence type="ECO:0000256" key="2">
    <source>
        <dbReference type="SAM" id="Phobius"/>
    </source>
</evidence>
<keyword evidence="2" id="KW-0812">Transmembrane</keyword>
<evidence type="ECO:0000313" key="3">
    <source>
        <dbReference type="EMBL" id="KAK9883196.1"/>
    </source>
</evidence>
<gene>
    <name evidence="3" type="ORF">WA026_001388</name>
</gene>
<proteinExistence type="predicted"/>
<organism evidence="3 4">
    <name type="scientific">Henosepilachna vigintioctopunctata</name>
    <dbReference type="NCBI Taxonomy" id="420089"/>
    <lineage>
        <taxon>Eukaryota</taxon>
        <taxon>Metazoa</taxon>
        <taxon>Ecdysozoa</taxon>
        <taxon>Arthropoda</taxon>
        <taxon>Hexapoda</taxon>
        <taxon>Insecta</taxon>
        <taxon>Pterygota</taxon>
        <taxon>Neoptera</taxon>
        <taxon>Endopterygota</taxon>
        <taxon>Coleoptera</taxon>
        <taxon>Polyphaga</taxon>
        <taxon>Cucujiformia</taxon>
        <taxon>Coccinelloidea</taxon>
        <taxon>Coccinellidae</taxon>
        <taxon>Epilachninae</taxon>
        <taxon>Epilachnini</taxon>
        <taxon>Henosepilachna</taxon>
    </lineage>
</organism>
<dbReference type="Proteomes" id="UP001431783">
    <property type="component" value="Unassembled WGS sequence"/>
</dbReference>
<reference evidence="3 4" key="1">
    <citation type="submission" date="2023-03" db="EMBL/GenBank/DDBJ databases">
        <title>Genome insight into feeding habits of ladybird beetles.</title>
        <authorList>
            <person name="Li H.-S."/>
            <person name="Huang Y.-H."/>
            <person name="Pang H."/>
        </authorList>
    </citation>
    <scope>NUCLEOTIDE SEQUENCE [LARGE SCALE GENOMIC DNA]</scope>
    <source>
        <strain evidence="3">SYSU_2023b</strain>
        <tissue evidence="3">Whole body</tissue>
    </source>
</reference>
<keyword evidence="2" id="KW-1133">Transmembrane helix</keyword>
<comment type="caution">
    <text evidence="3">The sequence shown here is derived from an EMBL/GenBank/DDBJ whole genome shotgun (WGS) entry which is preliminary data.</text>
</comment>
<keyword evidence="4" id="KW-1185">Reference proteome</keyword>
<feature type="region of interest" description="Disordered" evidence="1">
    <location>
        <begin position="84"/>
        <end position="111"/>
    </location>
</feature>
<accession>A0AAW1UHT9</accession>